<name>A0A8J2TMP7_9FLAO</name>
<evidence type="ECO:0000259" key="1">
    <source>
        <dbReference type="Pfam" id="PF12728"/>
    </source>
</evidence>
<organism evidence="2 3">
    <name type="scientific">Aquaticitalea lipolytica</name>
    <dbReference type="NCBI Taxonomy" id="1247562"/>
    <lineage>
        <taxon>Bacteria</taxon>
        <taxon>Pseudomonadati</taxon>
        <taxon>Bacteroidota</taxon>
        <taxon>Flavobacteriia</taxon>
        <taxon>Flavobacteriales</taxon>
        <taxon>Flavobacteriaceae</taxon>
        <taxon>Aquaticitalea</taxon>
    </lineage>
</organism>
<comment type="caution">
    <text evidence="2">The sequence shown here is derived from an EMBL/GenBank/DDBJ whole genome shotgun (WGS) entry which is preliminary data.</text>
</comment>
<accession>A0A8J2TMP7</accession>
<sequence>MKPSKVKVPNTLTPINESNTLRIDAAMAKDEVWLTTEDVMKHLNMSRSSVYRLRVSNKLPAYRLGRTIMYPKSFINTFLLSNAVNNLNGSSTTK</sequence>
<evidence type="ECO:0000313" key="3">
    <source>
        <dbReference type="Proteomes" id="UP000598120"/>
    </source>
</evidence>
<dbReference type="EMBL" id="BMIC01000001">
    <property type="protein sequence ID" value="GFZ75995.1"/>
    <property type="molecule type" value="Genomic_DNA"/>
</dbReference>
<proteinExistence type="predicted"/>
<dbReference type="RefSeq" id="WP_188604357.1">
    <property type="nucleotide sequence ID" value="NZ_BMIC01000001.1"/>
</dbReference>
<gene>
    <name evidence="2" type="ORF">GCM10011531_00730</name>
</gene>
<dbReference type="AlphaFoldDB" id="A0A8J2TMP7"/>
<reference evidence="2 3" key="1">
    <citation type="journal article" date="2014" name="Int. J. Syst. Evol. Microbiol.">
        <title>Complete genome sequence of Corynebacterium casei LMG S-19264T (=DSM 44701T), isolated from a smear-ripened cheese.</title>
        <authorList>
            <consortium name="US DOE Joint Genome Institute (JGI-PGF)"/>
            <person name="Walter F."/>
            <person name="Albersmeier A."/>
            <person name="Kalinowski J."/>
            <person name="Ruckert C."/>
        </authorList>
    </citation>
    <scope>NUCLEOTIDE SEQUENCE [LARGE SCALE GENOMIC DNA]</scope>
    <source>
        <strain evidence="2 3">CGMCC 1.15295</strain>
    </source>
</reference>
<feature type="domain" description="Helix-turn-helix" evidence="1">
    <location>
        <begin position="33"/>
        <end position="81"/>
    </location>
</feature>
<protein>
    <recommendedName>
        <fullName evidence="1">Helix-turn-helix domain-containing protein</fullName>
    </recommendedName>
</protein>
<keyword evidence="3" id="KW-1185">Reference proteome</keyword>
<dbReference type="InterPro" id="IPR041657">
    <property type="entry name" value="HTH_17"/>
</dbReference>
<dbReference type="Pfam" id="PF12728">
    <property type="entry name" value="HTH_17"/>
    <property type="match status" value="1"/>
</dbReference>
<dbReference type="Proteomes" id="UP000598120">
    <property type="component" value="Unassembled WGS sequence"/>
</dbReference>
<evidence type="ECO:0000313" key="2">
    <source>
        <dbReference type="EMBL" id="GFZ75995.1"/>
    </source>
</evidence>